<feature type="compositionally biased region" description="Basic and acidic residues" evidence="1">
    <location>
        <begin position="15"/>
        <end position="25"/>
    </location>
</feature>
<proteinExistence type="predicted"/>
<feature type="transmembrane region" description="Helical" evidence="2">
    <location>
        <begin position="263"/>
        <end position="282"/>
    </location>
</feature>
<evidence type="ECO:0000313" key="4">
    <source>
        <dbReference type="EMBL" id="APW19244.1"/>
    </source>
</evidence>
<dbReference type="Proteomes" id="UP000235293">
    <property type="component" value="Unassembled WGS sequence"/>
</dbReference>
<dbReference type="InterPro" id="IPR036938">
    <property type="entry name" value="PAP2/HPO_sf"/>
</dbReference>
<feature type="compositionally biased region" description="Polar residues" evidence="1">
    <location>
        <begin position="31"/>
        <end position="40"/>
    </location>
</feature>
<dbReference type="Pfam" id="PF01569">
    <property type="entry name" value="PAP2"/>
    <property type="match status" value="1"/>
</dbReference>
<feature type="transmembrane region" description="Helical" evidence="2">
    <location>
        <begin position="316"/>
        <end position="333"/>
    </location>
</feature>
<reference evidence="4" key="2">
    <citation type="submission" date="2017-01" db="EMBL/GenBank/DDBJ databases">
        <authorList>
            <person name="Timinskas A."/>
        </authorList>
    </citation>
    <scope>NUCLEOTIDE SEQUENCE</scope>
    <source>
        <strain evidence="4">GV37</strain>
    </source>
</reference>
<evidence type="ECO:0000259" key="3">
    <source>
        <dbReference type="Pfam" id="PF01569"/>
    </source>
</evidence>
<feature type="region of interest" description="Disordered" evidence="1">
    <location>
        <begin position="1"/>
        <end position="122"/>
    </location>
</feature>
<accession>A0A9X7FE68</accession>
<feature type="compositionally biased region" description="Low complexity" evidence="1">
    <location>
        <begin position="100"/>
        <end position="120"/>
    </location>
</feature>
<reference evidence="6" key="1">
    <citation type="submission" date="2017-01" db="EMBL/GenBank/DDBJ databases">
        <title>Gardnerella vaginalis bacteremia associated with severe acute encephalopathy in a young female patient: Case Report and characterization of the isolate.</title>
        <authorList>
            <person name="Tankovic J."/>
            <person name="Timinskas A."/>
            <person name="Zilnyte M."/>
            <person name="Janulaitiene M."/>
            <person name="Zvirbliene A."/>
            <person name="Pleckaityte M."/>
        </authorList>
    </citation>
    <scope>NUCLEOTIDE SEQUENCE [LARGE SCALE GENOMIC DNA]</scope>
    <source>
        <strain evidence="6">GV37</strain>
    </source>
</reference>
<keyword evidence="2" id="KW-1133">Transmembrane helix</keyword>
<dbReference type="SUPFAM" id="SSF48317">
    <property type="entry name" value="Acid phosphatase/Vanadium-dependent haloperoxidase"/>
    <property type="match status" value="1"/>
</dbReference>
<evidence type="ECO:0000256" key="2">
    <source>
        <dbReference type="SAM" id="Phobius"/>
    </source>
</evidence>
<keyword evidence="2" id="KW-0812">Transmembrane</keyword>
<evidence type="ECO:0000256" key="1">
    <source>
        <dbReference type="SAM" id="MobiDB-lite"/>
    </source>
</evidence>
<feature type="transmembrane region" description="Helical" evidence="2">
    <location>
        <begin position="143"/>
        <end position="169"/>
    </location>
</feature>
<evidence type="ECO:0000313" key="7">
    <source>
        <dbReference type="Proteomes" id="UP000235293"/>
    </source>
</evidence>
<dbReference type="Proteomes" id="UP000186260">
    <property type="component" value="Chromosome"/>
</dbReference>
<feature type="compositionally biased region" description="Polar residues" evidence="1">
    <location>
        <begin position="51"/>
        <end position="63"/>
    </location>
</feature>
<dbReference type="InterPro" id="IPR000326">
    <property type="entry name" value="PAP2/HPO"/>
</dbReference>
<sequence length="438" mass="47278">MSEEFAGIQSNSIDNQHDDSAEKNDALPVGGTSQDVNRNSEGGDYSHPLDSINTITPFSPISSEDNDEKISPLFPENNEEKSSKQSVKQFVKQTKRQSDLSDLSGSSDLSYSTNQLSSKDSLSDADDIDQLGQLVKRPRISTILWCVAIAIVFLASAAFIWFISVQTVLGQSYEEMVIDGFGSHGTPSWLAFCLRPISVSMVVIVTSIIIALVSLIVVCIRKRWWLLGQCAGIIILSAAAEPLKKILPRPMLISIEYLSANSAPSGHTLLITASCALLICAVSRVWRAWAAVAAAFISVLVELSLVAAHWHRVSDVLMSLLIVGAVTLIMLACTRSSGMDMPAYRRSSISVQIVGSSMITIGVLACLYALYLIWQILPGVDIFAQWAASVSYVATYWLIIGVSLLVFGVIMVMRHSTASPLSRLGLVGAPPTPPSASK</sequence>
<reference evidence="4" key="4">
    <citation type="journal article" date="2021" name="Pathogens">
        <title>Discrimination of Gardnerella Species by Combining MALDI-TOF Protein Profile, Chaperonin cpn60 Sequences, and Phenotypic Characteristics.</title>
        <authorList>
            <person name="Bulavaite A."/>
            <person name="Maier T."/>
            <person name="Pleckaityte M."/>
        </authorList>
    </citation>
    <scope>NUCLEOTIDE SEQUENCE</scope>
    <source>
        <strain evidence="4">GV37</strain>
    </source>
</reference>
<keyword evidence="2" id="KW-0472">Membrane</keyword>
<feature type="transmembrane region" description="Helical" evidence="2">
    <location>
        <begin position="189"/>
        <end position="217"/>
    </location>
</feature>
<feature type="domain" description="Phosphatidic acid phosphatase type 2/haloperoxidase" evidence="3">
    <location>
        <begin position="260"/>
        <end position="334"/>
    </location>
</feature>
<dbReference type="AlphaFoldDB" id="A0A9X7FE68"/>
<dbReference type="RefSeq" id="WP_076003094.1">
    <property type="nucleotide sequence ID" value="NZ_CP019058.1"/>
</dbReference>
<evidence type="ECO:0000313" key="5">
    <source>
        <dbReference type="EMBL" id="PMC54524.1"/>
    </source>
</evidence>
<evidence type="ECO:0000313" key="6">
    <source>
        <dbReference type="Proteomes" id="UP000186260"/>
    </source>
</evidence>
<name>A0A9X7FE68_9BIFI</name>
<feature type="transmembrane region" description="Helical" evidence="2">
    <location>
        <begin position="289"/>
        <end position="310"/>
    </location>
</feature>
<feature type="transmembrane region" description="Helical" evidence="2">
    <location>
        <begin position="353"/>
        <end position="374"/>
    </location>
</feature>
<dbReference type="EMBL" id="CP019058">
    <property type="protein sequence ID" value="APW19244.1"/>
    <property type="molecule type" value="Genomic_DNA"/>
</dbReference>
<feature type="transmembrane region" description="Helical" evidence="2">
    <location>
        <begin position="224"/>
        <end position="243"/>
    </location>
</feature>
<reference evidence="5 7" key="3">
    <citation type="submission" date="2017-09" db="EMBL/GenBank/DDBJ databases">
        <title>Bacterial strain isolated from the female urinary microbiota.</title>
        <authorList>
            <person name="Thomas-White K."/>
            <person name="Kumar N."/>
            <person name="Forster S."/>
            <person name="Putonti C."/>
            <person name="Lawley T."/>
            <person name="Wolfe A.J."/>
        </authorList>
    </citation>
    <scope>NUCLEOTIDE SEQUENCE [LARGE SCALE GENOMIC DNA]</scope>
    <source>
        <strain evidence="5 7">UMB0411</strain>
    </source>
</reference>
<gene>
    <name evidence="4" type="ORF">BVL65_06985</name>
    <name evidence="5" type="ORF">CJ213_06130</name>
</gene>
<keyword evidence="6" id="KW-1185">Reference proteome</keyword>
<dbReference type="Gene3D" id="1.20.144.10">
    <property type="entry name" value="Phosphatidic acid phosphatase type 2/haloperoxidase"/>
    <property type="match status" value="1"/>
</dbReference>
<dbReference type="EMBL" id="PNGY01000002">
    <property type="protein sequence ID" value="PMC54524.1"/>
    <property type="molecule type" value="Genomic_DNA"/>
</dbReference>
<organism evidence="5 7">
    <name type="scientific">Gardnerella swidsinskii</name>
    <dbReference type="NCBI Taxonomy" id="2792979"/>
    <lineage>
        <taxon>Bacteria</taxon>
        <taxon>Bacillati</taxon>
        <taxon>Actinomycetota</taxon>
        <taxon>Actinomycetes</taxon>
        <taxon>Bifidobacteriales</taxon>
        <taxon>Bifidobacteriaceae</taxon>
        <taxon>Gardnerella</taxon>
    </lineage>
</organism>
<protein>
    <submittedName>
        <fullName evidence="5">Phosphatase PAP2 family protein</fullName>
    </submittedName>
    <submittedName>
        <fullName evidence="4">Phosphoesterase</fullName>
    </submittedName>
</protein>
<feature type="transmembrane region" description="Helical" evidence="2">
    <location>
        <begin position="394"/>
        <end position="413"/>
    </location>
</feature>